<dbReference type="Proteomes" id="UP000245207">
    <property type="component" value="Unassembled WGS sequence"/>
</dbReference>
<dbReference type="SUPFAM" id="SSF53756">
    <property type="entry name" value="UDP-Glycosyltransferase/glycogen phosphorylase"/>
    <property type="match status" value="2"/>
</dbReference>
<organism evidence="2 3">
    <name type="scientific">Artemisia annua</name>
    <name type="common">Sweet wormwood</name>
    <dbReference type="NCBI Taxonomy" id="35608"/>
    <lineage>
        <taxon>Eukaryota</taxon>
        <taxon>Viridiplantae</taxon>
        <taxon>Streptophyta</taxon>
        <taxon>Embryophyta</taxon>
        <taxon>Tracheophyta</taxon>
        <taxon>Spermatophyta</taxon>
        <taxon>Magnoliopsida</taxon>
        <taxon>eudicotyledons</taxon>
        <taxon>Gunneridae</taxon>
        <taxon>Pentapetalae</taxon>
        <taxon>asterids</taxon>
        <taxon>campanulids</taxon>
        <taxon>Asterales</taxon>
        <taxon>Asteraceae</taxon>
        <taxon>Asteroideae</taxon>
        <taxon>Anthemideae</taxon>
        <taxon>Artemisiinae</taxon>
        <taxon>Artemisia</taxon>
    </lineage>
</organism>
<proteinExistence type="inferred from homology"/>
<dbReference type="EMBL" id="PKPP01005679">
    <property type="protein sequence ID" value="PWA59231.1"/>
    <property type="molecule type" value="Genomic_DNA"/>
</dbReference>
<dbReference type="PANTHER" id="PTHR11926:SF1551">
    <property type="entry name" value="GLYCOSYLTRANSFERASE"/>
    <property type="match status" value="1"/>
</dbReference>
<dbReference type="OrthoDB" id="1927969at2759"/>
<comment type="caution">
    <text evidence="2">The sequence shown here is derived from an EMBL/GenBank/DDBJ whole genome shotgun (WGS) entry which is preliminary data.</text>
</comment>
<keyword evidence="2" id="KW-0808">Transferase</keyword>
<evidence type="ECO:0000256" key="1">
    <source>
        <dbReference type="ARBA" id="ARBA00009995"/>
    </source>
</evidence>
<evidence type="ECO:0000313" key="3">
    <source>
        <dbReference type="Proteomes" id="UP000245207"/>
    </source>
</evidence>
<accession>A0A2U1MD82</accession>
<comment type="similarity">
    <text evidence="1">Belongs to the UDP-glycosyltransferase family.</text>
</comment>
<evidence type="ECO:0000313" key="2">
    <source>
        <dbReference type="EMBL" id="PWA59231.1"/>
    </source>
</evidence>
<name>A0A2U1MD82_ARTAN</name>
<dbReference type="STRING" id="35608.A0A2U1MD82"/>
<gene>
    <name evidence="2" type="ORF">CTI12_AA389810</name>
</gene>
<keyword evidence="3" id="KW-1185">Reference proteome</keyword>
<dbReference type="GO" id="GO:0080043">
    <property type="term" value="F:quercetin 3-O-glucosyltransferase activity"/>
    <property type="evidence" value="ECO:0007669"/>
    <property type="project" value="TreeGrafter"/>
</dbReference>
<dbReference type="Gene3D" id="3.40.50.2000">
    <property type="entry name" value="Glycogen Phosphorylase B"/>
    <property type="match status" value="2"/>
</dbReference>
<dbReference type="PANTHER" id="PTHR11926">
    <property type="entry name" value="GLUCOSYL/GLUCURONOSYL TRANSFERASES"/>
    <property type="match status" value="1"/>
</dbReference>
<dbReference type="AlphaFoldDB" id="A0A2U1MD82"/>
<dbReference type="GO" id="GO:0080044">
    <property type="term" value="F:quercetin 7-O-glucosyltransferase activity"/>
    <property type="evidence" value="ECO:0007669"/>
    <property type="project" value="TreeGrafter"/>
</dbReference>
<sequence>MSLQDLLEFGWGLVNSNQYFLWIIRTNLVDGKPVVLPEELKEEIKARGFIASYLSAGVPMVCWPAGVPMVCWPDSHDQRVNCIQMCKKWEVGMELEGNVKRVEVEKRVRELMEGIEGKRMKKKVFGMEENGGNSNSVINLMSIGVFCSTTS</sequence>
<reference evidence="2 3" key="1">
    <citation type="journal article" date="2018" name="Mol. Plant">
        <title>The genome of Artemisia annua provides insight into the evolution of Asteraceae family and artemisinin biosynthesis.</title>
        <authorList>
            <person name="Shen Q."/>
            <person name="Zhang L."/>
            <person name="Liao Z."/>
            <person name="Wang S."/>
            <person name="Yan T."/>
            <person name="Shi P."/>
            <person name="Liu M."/>
            <person name="Fu X."/>
            <person name="Pan Q."/>
            <person name="Wang Y."/>
            <person name="Lv Z."/>
            <person name="Lu X."/>
            <person name="Zhang F."/>
            <person name="Jiang W."/>
            <person name="Ma Y."/>
            <person name="Chen M."/>
            <person name="Hao X."/>
            <person name="Li L."/>
            <person name="Tang Y."/>
            <person name="Lv G."/>
            <person name="Zhou Y."/>
            <person name="Sun X."/>
            <person name="Brodelius P.E."/>
            <person name="Rose J.K.C."/>
            <person name="Tang K."/>
        </authorList>
    </citation>
    <scope>NUCLEOTIDE SEQUENCE [LARGE SCALE GENOMIC DNA]</scope>
    <source>
        <strain evidence="3">cv. Huhao1</strain>
        <tissue evidence="2">Leaf</tissue>
    </source>
</reference>
<protein>
    <submittedName>
        <fullName evidence="2">UDP-glucuronosyl/UDP-glucosyltransferase</fullName>
    </submittedName>
</protein>